<sequence precursor="true">MKHLILLLVALLSLTGCAMFEQEEPFQESTEENRILVSADASLTDVLPEIISAFEASHPYITVDVNYGGSGKLSQQIQQGAPVDLFLSSNQEWMNVLEEEDVIVKESRSNFIGNKLVIISNKESSLSLPTIHSLLDTSVSSIAVGDPITVPSGTYAKEALQSQGVWDQIENKLVYTNDVRQALQYVETGKSNVGVVYASDAASSKQINVLTEINKKLHTPIVYPAGVTSYSTNRHDAESFIDFLNTEEATEIFESYQFININNRK</sequence>
<dbReference type="NCBIfam" id="TIGR01256">
    <property type="entry name" value="modA"/>
    <property type="match status" value="1"/>
</dbReference>
<dbReference type="STRING" id="1462526.BN990_00137"/>
<proteinExistence type="inferred from homology"/>
<organism evidence="7 8">
    <name type="scientific">Virgibacillus massiliensis</name>
    <dbReference type="NCBI Taxonomy" id="1462526"/>
    <lineage>
        <taxon>Bacteria</taxon>
        <taxon>Bacillati</taxon>
        <taxon>Bacillota</taxon>
        <taxon>Bacilli</taxon>
        <taxon>Bacillales</taxon>
        <taxon>Bacillaceae</taxon>
        <taxon>Virgibacillus</taxon>
    </lineage>
</organism>
<accession>A0A024Q6E5</accession>
<feature type="binding site" evidence="5">
    <location>
        <position position="70"/>
    </location>
    <ligand>
        <name>molybdate</name>
        <dbReference type="ChEBI" id="CHEBI:36264"/>
    </ligand>
</feature>
<evidence type="ECO:0000256" key="3">
    <source>
        <dbReference type="ARBA" id="ARBA00022723"/>
    </source>
</evidence>
<name>A0A024Q6E5_9BACI</name>
<feature type="binding site" evidence="5">
    <location>
        <position position="197"/>
    </location>
    <ligand>
        <name>molybdate</name>
        <dbReference type="ChEBI" id="CHEBI:36264"/>
    </ligand>
</feature>
<dbReference type="PIRSF" id="PIRSF004846">
    <property type="entry name" value="ModA"/>
    <property type="match status" value="1"/>
</dbReference>
<evidence type="ECO:0000256" key="6">
    <source>
        <dbReference type="SAM" id="SignalP"/>
    </source>
</evidence>
<keyword evidence="3 5" id="KW-0479">Metal-binding</keyword>
<gene>
    <name evidence="7" type="primary">modA</name>
    <name evidence="7" type="ORF">BN990_00137</name>
</gene>
<feature type="signal peptide" evidence="6">
    <location>
        <begin position="1"/>
        <end position="18"/>
    </location>
</feature>
<dbReference type="OrthoDB" id="9785015at2"/>
<comment type="similarity">
    <text evidence="1">Belongs to the bacterial solute-binding protein ModA family.</text>
</comment>
<keyword evidence="8" id="KW-1185">Reference proteome</keyword>
<feature type="chain" id="PRO_5039376634" evidence="6">
    <location>
        <begin position="19"/>
        <end position="265"/>
    </location>
</feature>
<dbReference type="InterPro" id="IPR005950">
    <property type="entry name" value="ModA"/>
</dbReference>
<dbReference type="Pfam" id="PF13531">
    <property type="entry name" value="SBP_bac_11"/>
    <property type="match status" value="1"/>
</dbReference>
<reference evidence="8" key="2">
    <citation type="submission" date="2014-05" db="EMBL/GenBank/DDBJ databases">
        <title>Draft genome sequence of Virgibacillus massiliensis Vm-5.</title>
        <authorList>
            <person name="Khelaifia S."/>
            <person name="Croce O."/>
            <person name="Lagier J.C."/>
            <person name="Raoult D."/>
        </authorList>
    </citation>
    <scope>NUCLEOTIDE SEQUENCE [LARGE SCALE GENOMIC DNA]</scope>
    <source>
        <strain evidence="8">Vm-5</strain>
    </source>
</reference>
<evidence type="ECO:0000313" key="7">
    <source>
        <dbReference type="EMBL" id="CDQ37872.1"/>
    </source>
</evidence>
<dbReference type="PANTHER" id="PTHR30632">
    <property type="entry name" value="MOLYBDATE-BINDING PERIPLASMIC PROTEIN"/>
    <property type="match status" value="1"/>
</dbReference>
<evidence type="ECO:0000256" key="1">
    <source>
        <dbReference type="ARBA" id="ARBA00009175"/>
    </source>
</evidence>
<feature type="binding site" evidence="5">
    <location>
        <position position="42"/>
    </location>
    <ligand>
        <name>molybdate</name>
        <dbReference type="ChEBI" id="CHEBI:36264"/>
    </ligand>
</feature>
<protein>
    <submittedName>
        <fullName evidence="7">Molybdate-binding periplasmic protein</fullName>
    </submittedName>
</protein>
<dbReference type="Gene3D" id="3.40.190.10">
    <property type="entry name" value="Periplasmic binding protein-like II"/>
    <property type="match status" value="2"/>
</dbReference>
<keyword evidence="2 5" id="KW-0500">Molybdenum</keyword>
<dbReference type="FunFam" id="3.40.190.10:FF:000035">
    <property type="entry name" value="Molybdate ABC transporter substrate-binding protein"/>
    <property type="match status" value="1"/>
</dbReference>
<evidence type="ECO:0000256" key="5">
    <source>
        <dbReference type="PIRSR" id="PIRSR004846-1"/>
    </source>
</evidence>
<comment type="caution">
    <text evidence="7">The sequence shown here is derived from an EMBL/GenBank/DDBJ whole genome shotgun (WGS) entry which is preliminary data.</text>
</comment>
<dbReference type="RefSeq" id="WP_021290255.1">
    <property type="nucleotide sequence ID" value="NZ_BNER01000001.1"/>
</dbReference>
<feature type="binding site" evidence="5">
    <location>
        <position position="179"/>
    </location>
    <ligand>
        <name>molybdate</name>
        <dbReference type="ChEBI" id="CHEBI:36264"/>
    </ligand>
</feature>
<evidence type="ECO:0000313" key="8">
    <source>
        <dbReference type="Proteomes" id="UP000028875"/>
    </source>
</evidence>
<evidence type="ECO:0000256" key="4">
    <source>
        <dbReference type="ARBA" id="ARBA00022729"/>
    </source>
</evidence>
<dbReference type="GO" id="GO:1901359">
    <property type="term" value="F:tungstate binding"/>
    <property type="evidence" value="ECO:0007669"/>
    <property type="project" value="UniProtKB-ARBA"/>
</dbReference>
<dbReference type="AlphaFoldDB" id="A0A024Q6E5"/>
<dbReference type="PANTHER" id="PTHR30632:SF0">
    <property type="entry name" value="SULFATE-BINDING PROTEIN"/>
    <property type="match status" value="1"/>
</dbReference>
<dbReference type="GO" id="GO:0015689">
    <property type="term" value="P:molybdate ion transport"/>
    <property type="evidence" value="ECO:0007669"/>
    <property type="project" value="InterPro"/>
</dbReference>
<evidence type="ECO:0000256" key="2">
    <source>
        <dbReference type="ARBA" id="ARBA00022505"/>
    </source>
</evidence>
<dbReference type="EMBL" id="CCDP010000001">
    <property type="protein sequence ID" value="CDQ37872.1"/>
    <property type="molecule type" value="Genomic_DNA"/>
</dbReference>
<dbReference type="SUPFAM" id="SSF53850">
    <property type="entry name" value="Periplasmic binding protein-like II"/>
    <property type="match status" value="1"/>
</dbReference>
<dbReference type="InterPro" id="IPR050682">
    <property type="entry name" value="ModA/WtpA"/>
</dbReference>
<dbReference type="Proteomes" id="UP000028875">
    <property type="component" value="Unassembled WGS sequence"/>
</dbReference>
<dbReference type="GO" id="GO:0030973">
    <property type="term" value="F:molybdate ion binding"/>
    <property type="evidence" value="ECO:0007669"/>
    <property type="project" value="UniProtKB-ARBA"/>
</dbReference>
<keyword evidence="4 6" id="KW-0732">Signal</keyword>
<reference evidence="7 8" key="1">
    <citation type="submission" date="2014-03" db="EMBL/GenBank/DDBJ databases">
        <authorList>
            <person name="Urmite Genomes U."/>
        </authorList>
    </citation>
    <scope>NUCLEOTIDE SEQUENCE [LARGE SCALE GENOMIC DNA]</scope>
    <source>
        <strain evidence="7 8">Vm-5</strain>
    </source>
</reference>
<dbReference type="PROSITE" id="PS51257">
    <property type="entry name" value="PROKAR_LIPOPROTEIN"/>
    <property type="match status" value="1"/>
</dbReference>
<dbReference type="eggNOG" id="COG0725">
    <property type="taxonomic scope" value="Bacteria"/>
</dbReference>
<dbReference type="GO" id="GO:0046872">
    <property type="term" value="F:metal ion binding"/>
    <property type="evidence" value="ECO:0007669"/>
    <property type="project" value="UniProtKB-KW"/>
</dbReference>